<gene>
    <name evidence="1" type="ORF">LEA_06748</name>
</gene>
<sequence>PSVDDQSNFGTGYGYQYGATEGTIELFMNGKWWIFATEEARQKIQFPSIEDELSKFYLTIGSEGVKSIKLSMPNSSGGFENADGSLLKKGERIWLENLDGYTDLRGLTITALGENGEIIWTASIPDEEENKGFTHLVNDDWEITNIE</sequence>
<evidence type="ECO:0000313" key="1">
    <source>
        <dbReference type="EMBL" id="EKC72430.1"/>
    </source>
</evidence>
<organism evidence="1">
    <name type="scientific">human gut metagenome</name>
    <dbReference type="NCBI Taxonomy" id="408170"/>
    <lineage>
        <taxon>unclassified sequences</taxon>
        <taxon>metagenomes</taxon>
        <taxon>organismal metagenomes</taxon>
    </lineage>
</organism>
<feature type="non-terminal residue" evidence="1">
    <location>
        <position position="1"/>
    </location>
</feature>
<protein>
    <submittedName>
        <fullName evidence="1">Antirepressor regulating drug resistance, predicted signal transduction</fullName>
    </submittedName>
</protein>
<dbReference type="AlphaFoldDB" id="K1U245"/>
<name>K1U245_9ZZZZ</name>
<proteinExistence type="predicted"/>
<accession>K1U245</accession>
<reference evidence="1" key="1">
    <citation type="journal article" date="2013" name="Environ. Microbiol.">
        <title>Microbiota from the distal guts of lean and obese adolescents exhibit partial functional redundancy besides clear differences in community structure.</title>
        <authorList>
            <person name="Ferrer M."/>
            <person name="Ruiz A."/>
            <person name="Lanza F."/>
            <person name="Haange S.B."/>
            <person name="Oberbach A."/>
            <person name="Till H."/>
            <person name="Bargiela R."/>
            <person name="Campoy C."/>
            <person name="Segura M.T."/>
            <person name="Richter M."/>
            <person name="von Bergen M."/>
            <person name="Seifert J."/>
            <person name="Suarez A."/>
        </authorList>
    </citation>
    <scope>NUCLEOTIDE SEQUENCE</scope>
</reference>
<comment type="caution">
    <text evidence="1">The sequence shown here is derived from an EMBL/GenBank/DDBJ whole genome shotgun (WGS) entry which is preliminary data.</text>
</comment>
<dbReference type="EMBL" id="AJWY01004420">
    <property type="protein sequence ID" value="EKC72430.1"/>
    <property type="molecule type" value="Genomic_DNA"/>
</dbReference>